<dbReference type="CDD" id="cd01392">
    <property type="entry name" value="HTH_LacI"/>
    <property type="match status" value="1"/>
</dbReference>
<dbReference type="SUPFAM" id="SSF53822">
    <property type="entry name" value="Periplasmic binding protein-like I"/>
    <property type="match status" value="1"/>
</dbReference>
<keyword evidence="6" id="KW-1185">Reference proteome</keyword>
<feature type="domain" description="HTH lacI-type" evidence="4">
    <location>
        <begin position="30"/>
        <end position="84"/>
    </location>
</feature>
<reference evidence="5 6" key="1">
    <citation type="submission" date="2020-02" db="EMBL/GenBank/DDBJ databases">
        <title>Characterization of phylogenetic diversity of novel bifidobacterial species isolated in Czech ZOOs.</title>
        <authorList>
            <person name="Lugli G.A."/>
            <person name="Vera N.B."/>
            <person name="Ventura M."/>
        </authorList>
    </citation>
    <scope>NUCLEOTIDE SEQUENCE [LARGE SCALE GENOMIC DNA]</scope>
    <source>
        <strain evidence="5 6">DSM 109957</strain>
    </source>
</reference>
<dbReference type="Pfam" id="PF13377">
    <property type="entry name" value="Peripla_BP_3"/>
    <property type="match status" value="1"/>
</dbReference>
<protein>
    <submittedName>
        <fullName evidence="5">LacI family transcriptional regulator</fullName>
    </submittedName>
</protein>
<dbReference type="Gene3D" id="3.40.50.2300">
    <property type="match status" value="3"/>
</dbReference>
<dbReference type="PROSITE" id="PS50932">
    <property type="entry name" value="HTH_LACI_2"/>
    <property type="match status" value="1"/>
</dbReference>
<dbReference type="SUPFAM" id="SSF47413">
    <property type="entry name" value="lambda repressor-like DNA-binding domains"/>
    <property type="match status" value="1"/>
</dbReference>
<dbReference type="InterPro" id="IPR046335">
    <property type="entry name" value="LacI/GalR-like_sensor"/>
</dbReference>
<evidence type="ECO:0000256" key="1">
    <source>
        <dbReference type="ARBA" id="ARBA00023015"/>
    </source>
</evidence>
<dbReference type="Proteomes" id="UP000532194">
    <property type="component" value="Unassembled WGS sequence"/>
</dbReference>
<dbReference type="PANTHER" id="PTHR30146:SF109">
    <property type="entry name" value="HTH-TYPE TRANSCRIPTIONAL REGULATOR GALS"/>
    <property type="match status" value="1"/>
</dbReference>
<dbReference type="InterPro" id="IPR010982">
    <property type="entry name" value="Lambda_DNA-bd_dom_sf"/>
</dbReference>
<dbReference type="SMART" id="SM00354">
    <property type="entry name" value="HTH_LACI"/>
    <property type="match status" value="1"/>
</dbReference>
<dbReference type="EMBL" id="JAAIII010000007">
    <property type="protein sequence ID" value="NMM94901.1"/>
    <property type="molecule type" value="Genomic_DNA"/>
</dbReference>
<gene>
    <name evidence="5" type="ORF">G1C95_2089</name>
</gene>
<dbReference type="GO" id="GO:0003700">
    <property type="term" value="F:DNA-binding transcription factor activity"/>
    <property type="evidence" value="ECO:0007669"/>
    <property type="project" value="TreeGrafter"/>
</dbReference>
<name>A0A7Y0ET62_9BIFI</name>
<evidence type="ECO:0000313" key="6">
    <source>
        <dbReference type="Proteomes" id="UP000532194"/>
    </source>
</evidence>
<dbReference type="PROSITE" id="PS00356">
    <property type="entry name" value="HTH_LACI_1"/>
    <property type="match status" value="1"/>
</dbReference>
<dbReference type="PANTHER" id="PTHR30146">
    <property type="entry name" value="LACI-RELATED TRANSCRIPTIONAL REPRESSOR"/>
    <property type="match status" value="1"/>
</dbReference>
<organism evidence="5 6">
    <name type="scientific">Bifidobacterium oedipodis</name>
    <dbReference type="NCBI Taxonomy" id="2675322"/>
    <lineage>
        <taxon>Bacteria</taxon>
        <taxon>Bacillati</taxon>
        <taxon>Actinomycetota</taxon>
        <taxon>Actinomycetes</taxon>
        <taxon>Bifidobacteriales</taxon>
        <taxon>Bifidobacteriaceae</taxon>
        <taxon>Bifidobacterium</taxon>
    </lineage>
</organism>
<dbReference type="AlphaFoldDB" id="A0A7Y0ET62"/>
<dbReference type="InterPro" id="IPR028082">
    <property type="entry name" value="Peripla_BP_I"/>
</dbReference>
<sequence>MVYIEENMGSRAATLVEVLEHRRERMAGRVTIKDVAREAQVSIKTVSNVLNNRGSMRPETRQRVEDTMRRLGYTLNVSARAMKTGGTRLIGLGIFDFSQPFAPYLADIVIEYAKQREYGVIINTYGSGGEGLPTIIDDTYRLGADGWLFFTERPLAHKGAVLRQPYPVVLAGDYLAYGAADAVTMPNVEALASVVGRLIDEGHERIALLGASDVKLTGDVSSRQVCCRLSALGERAIDATLASPEGTQALRVQGYAKAFVDRGMPVDWRLAITVPLWNQAGGVRAIDALLDGMNITDCPEIIVCLNDAMAFGAMHELQRRGLRVPDDVQVIGFDNVPEGQYSVPSLTTIDPHVETYARRAVDMLIERIEGYDGPARTYVTDFALVERESTRL</sequence>
<dbReference type="GO" id="GO:0000976">
    <property type="term" value="F:transcription cis-regulatory region binding"/>
    <property type="evidence" value="ECO:0007669"/>
    <property type="project" value="TreeGrafter"/>
</dbReference>
<comment type="caution">
    <text evidence="5">The sequence shown here is derived from an EMBL/GenBank/DDBJ whole genome shotgun (WGS) entry which is preliminary data.</text>
</comment>
<evidence type="ECO:0000313" key="5">
    <source>
        <dbReference type="EMBL" id="NMM94901.1"/>
    </source>
</evidence>
<keyword evidence="3" id="KW-0804">Transcription</keyword>
<dbReference type="Gene3D" id="1.10.260.40">
    <property type="entry name" value="lambda repressor-like DNA-binding domains"/>
    <property type="match status" value="1"/>
</dbReference>
<dbReference type="Pfam" id="PF00356">
    <property type="entry name" value="LacI"/>
    <property type="match status" value="1"/>
</dbReference>
<dbReference type="CDD" id="cd06267">
    <property type="entry name" value="PBP1_LacI_sugar_binding-like"/>
    <property type="match status" value="1"/>
</dbReference>
<proteinExistence type="predicted"/>
<evidence type="ECO:0000259" key="4">
    <source>
        <dbReference type="PROSITE" id="PS50932"/>
    </source>
</evidence>
<accession>A0A7Y0ET62</accession>
<evidence type="ECO:0000256" key="2">
    <source>
        <dbReference type="ARBA" id="ARBA00023125"/>
    </source>
</evidence>
<keyword evidence="1" id="KW-0805">Transcription regulation</keyword>
<dbReference type="InterPro" id="IPR000843">
    <property type="entry name" value="HTH_LacI"/>
</dbReference>
<keyword evidence="2" id="KW-0238">DNA-binding</keyword>
<evidence type="ECO:0000256" key="3">
    <source>
        <dbReference type="ARBA" id="ARBA00023163"/>
    </source>
</evidence>